<reference evidence="3" key="1">
    <citation type="journal article" date="2014" name="Genome Biol. Evol.">
        <title>Pangenome evidence for extensive interdomain horizontal transfer affecting lineage core and shell genes in uncultured planktonic thaumarchaeota and euryarchaeota.</title>
        <authorList>
            <person name="Deschamps P."/>
            <person name="Zivanovic Y."/>
            <person name="Moreira D."/>
            <person name="Rodriguez-Valera F."/>
            <person name="Lopez-Garcia P."/>
        </authorList>
    </citation>
    <scope>NUCLEOTIDE SEQUENCE</scope>
</reference>
<dbReference type="Pfam" id="PF00884">
    <property type="entry name" value="Sulfatase"/>
    <property type="match status" value="1"/>
</dbReference>
<feature type="transmembrane region" description="Helical" evidence="1">
    <location>
        <begin position="129"/>
        <end position="151"/>
    </location>
</feature>
<proteinExistence type="predicted"/>
<feature type="transmembrane region" description="Helical" evidence="1">
    <location>
        <begin position="7"/>
        <end position="25"/>
    </location>
</feature>
<dbReference type="SUPFAM" id="SSF53649">
    <property type="entry name" value="Alkaline phosphatase-like"/>
    <property type="match status" value="1"/>
</dbReference>
<feature type="transmembrane region" description="Helical" evidence="1">
    <location>
        <begin position="97"/>
        <end position="117"/>
    </location>
</feature>
<protein>
    <recommendedName>
        <fullName evidence="2">Sulfatase N-terminal domain-containing protein</fullName>
    </recommendedName>
</protein>
<organism evidence="3">
    <name type="scientific">uncultured marine thaumarchaeote KM3_38_E02</name>
    <dbReference type="NCBI Taxonomy" id="1456138"/>
    <lineage>
        <taxon>Archaea</taxon>
        <taxon>Nitrososphaerota</taxon>
        <taxon>environmental samples</taxon>
    </lineage>
</organism>
<evidence type="ECO:0000256" key="1">
    <source>
        <dbReference type="SAM" id="Phobius"/>
    </source>
</evidence>
<keyword evidence="1" id="KW-0472">Membrane</keyword>
<dbReference type="Gene3D" id="3.40.720.10">
    <property type="entry name" value="Alkaline Phosphatase, subunit A"/>
    <property type="match status" value="1"/>
</dbReference>
<accession>A0A075H306</accession>
<name>A0A075H306_9ARCH</name>
<dbReference type="InterPro" id="IPR017850">
    <property type="entry name" value="Alkaline_phosphatase_core_sf"/>
</dbReference>
<sequence>MNKQKKSLIIHPFLLSIFPIIALFSSNVRELSFQEMFLPMVLILSFTTGIWILLRYVLKNGRKSAFIISLSLVLFFSYGYLYNLIDNVTIAGFDIGRSRYLLVPYLVTLVVGIYYFVRTNRKLNNVTTITNSIAISLILIVSINIGTFYMMNDDNFYKDEALQNSFPDIEDMQMSFAKLDNNNLPDVYYIVLDGYAGINSLKEFLGFDNQEFVTFLKNQGFYVPQQSFSNYPVTPSSMAATLNMQYVNHLSDIVGTDLDNMHPTFTVIQENLVMKKFKSKGYTLIGFGTDVVHLNESKKFDFHYCENKTLLNNKLVNTILHQSIIGYFIEKVSYKEQRDAILCAFSKLPEIKNIDGPTFLYAHFNMPHTPYIFSADGEPLDPARKSNLGSSDDIDSYINYLKFTNKKIGKLVEQLLETDELPIIIIQSDHGSGFGLDWENPTDDMLRQKMSNFQAIYFPNGDNDLISKTTTPVNVFRVLFNSYFNENYAILSDKIFWNTWTKPYDFKDITDLLIAKKSE</sequence>
<dbReference type="AlphaFoldDB" id="A0A075H306"/>
<evidence type="ECO:0000313" key="3">
    <source>
        <dbReference type="EMBL" id="AIF09590.1"/>
    </source>
</evidence>
<evidence type="ECO:0000259" key="2">
    <source>
        <dbReference type="Pfam" id="PF00884"/>
    </source>
</evidence>
<feature type="transmembrane region" description="Helical" evidence="1">
    <location>
        <begin position="37"/>
        <end position="58"/>
    </location>
</feature>
<dbReference type="InterPro" id="IPR000917">
    <property type="entry name" value="Sulfatase_N"/>
</dbReference>
<dbReference type="EMBL" id="KF900867">
    <property type="protein sequence ID" value="AIF09590.1"/>
    <property type="molecule type" value="Genomic_DNA"/>
</dbReference>
<feature type="domain" description="Sulfatase N-terminal" evidence="2">
    <location>
        <begin position="219"/>
        <end position="434"/>
    </location>
</feature>
<feature type="transmembrane region" description="Helical" evidence="1">
    <location>
        <begin position="65"/>
        <end position="85"/>
    </location>
</feature>
<keyword evidence="1" id="KW-0812">Transmembrane</keyword>
<keyword evidence="1" id="KW-1133">Transmembrane helix</keyword>